<gene>
    <name evidence="1" type="ORF">K505DRAFT_228919</name>
</gene>
<dbReference type="AlphaFoldDB" id="A0A6A6XVC0"/>
<dbReference type="EMBL" id="MU001749">
    <property type="protein sequence ID" value="KAF2800339.1"/>
    <property type="molecule type" value="Genomic_DNA"/>
</dbReference>
<dbReference type="InterPro" id="IPR038883">
    <property type="entry name" value="AN11006-like"/>
</dbReference>
<dbReference type="Proteomes" id="UP000799757">
    <property type="component" value="Unassembled WGS sequence"/>
</dbReference>
<organism evidence="1 2">
    <name type="scientific">Melanomma pulvis-pyrius CBS 109.77</name>
    <dbReference type="NCBI Taxonomy" id="1314802"/>
    <lineage>
        <taxon>Eukaryota</taxon>
        <taxon>Fungi</taxon>
        <taxon>Dikarya</taxon>
        <taxon>Ascomycota</taxon>
        <taxon>Pezizomycotina</taxon>
        <taxon>Dothideomycetes</taxon>
        <taxon>Pleosporomycetidae</taxon>
        <taxon>Pleosporales</taxon>
        <taxon>Melanommataceae</taxon>
        <taxon>Melanomma</taxon>
    </lineage>
</organism>
<dbReference type="PANTHER" id="PTHR42085:SF2">
    <property type="entry name" value="F-BOX DOMAIN-CONTAINING PROTEIN"/>
    <property type="match status" value="1"/>
</dbReference>
<name>A0A6A6XVC0_9PLEO</name>
<dbReference type="OrthoDB" id="3796812at2759"/>
<accession>A0A6A6XVC0</accession>
<evidence type="ECO:0000313" key="2">
    <source>
        <dbReference type="Proteomes" id="UP000799757"/>
    </source>
</evidence>
<dbReference type="PANTHER" id="PTHR42085">
    <property type="entry name" value="F-BOX DOMAIN-CONTAINING PROTEIN"/>
    <property type="match status" value="1"/>
</dbReference>
<protein>
    <submittedName>
        <fullName evidence="1">Uncharacterized protein</fullName>
    </submittedName>
</protein>
<keyword evidence="2" id="KW-1185">Reference proteome</keyword>
<reference evidence="1" key="1">
    <citation type="journal article" date="2020" name="Stud. Mycol.">
        <title>101 Dothideomycetes genomes: a test case for predicting lifestyles and emergence of pathogens.</title>
        <authorList>
            <person name="Haridas S."/>
            <person name="Albert R."/>
            <person name="Binder M."/>
            <person name="Bloem J."/>
            <person name="Labutti K."/>
            <person name="Salamov A."/>
            <person name="Andreopoulos B."/>
            <person name="Baker S."/>
            <person name="Barry K."/>
            <person name="Bills G."/>
            <person name="Bluhm B."/>
            <person name="Cannon C."/>
            <person name="Castanera R."/>
            <person name="Culley D."/>
            <person name="Daum C."/>
            <person name="Ezra D."/>
            <person name="Gonzalez J."/>
            <person name="Henrissat B."/>
            <person name="Kuo A."/>
            <person name="Liang C."/>
            <person name="Lipzen A."/>
            <person name="Lutzoni F."/>
            <person name="Magnuson J."/>
            <person name="Mondo S."/>
            <person name="Nolan M."/>
            <person name="Ohm R."/>
            <person name="Pangilinan J."/>
            <person name="Park H.-J."/>
            <person name="Ramirez L."/>
            <person name="Alfaro M."/>
            <person name="Sun H."/>
            <person name="Tritt A."/>
            <person name="Yoshinaga Y."/>
            <person name="Zwiers L.-H."/>
            <person name="Turgeon B."/>
            <person name="Goodwin S."/>
            <person name="Spatafora J."/>
            <person name="Crous P."/>
            <person name="Grigoriev I."/>
        </authorList>
    </citation>
    <scope>NUCLEOTIDE SEQUENCE</scope>
    <source>
        <strain evidence="1">CBS 109.77</strain>
    </source>
</reference>
<evidence type="ECO:0000313" key="1">
    <source>
        <dbReference type="EMBL" id="KAF2800339.1"/>
    </source>
</evidence>
<sequence>MAEVTATSSSSQTPKARLHLLDLPLETLRQILFEALMCGIEARQPYPLGRKSLPFDRHLHPVFSREELATLEQRVWGCPSFWGKETMTRLMRVNKQFYEEVYKILWSDFALHTAGLLENDESVILDWLDTYNPRAFDSVRHVHIRWEVLVTSPMPDWDYYRDNIMAYIKSFPGLLSVRFQISLQKSFSSEENDMDELKPLAVERILTLVGLLGNLDVKISWEPHPRWPDGKEIIDQCLEKLGQGQKLPLLHQQHLQSWPTEVMYINPAFKDVEVVCPRPSPEEMRSFFTRDWALKHWPKADRLKP</sequence>
<proteinExistence type="predicted"/>